<evidence type="ECO:0000256" key="2">
    <source>
        <dbReference type="ARBA" id="ARBA00022971"/>
    </source>
</evidence>
<feature type="compositionally biased region" description="Basic and acidic residues" evidence="3">
    <location>
        <begin position="828"/>
        <end position="846"/>
    </location>
</feature>
<keyword evidence="2" id="KW-0184">Conjugation</keyword>
<dbReference type="Gene3D" id="3.30.930.30">
    <property type="match status" value="1"/>
</dbReference>
<dbReference type="RefSeq" id="WP_158637776.1">
    <property type="nucleotide sequence ID" value="NZ_JACHOA010000008.1"/>
</dbReference>
<evidence type="ECO:0000256" key="1">
    <source>
        <dbReference type="ARBA" id="ARBA00010873"/>
    </source>
</evidence>
<evidence type="ECO:0000313" key="6">
    <source>
        <dbReference type="Proteomes" id="UP000538566"/>
    </source>
</evidence>
<organism evidence="5 6">
    <name type="scientific">Novosphingobium taihuense</name>
    <dbReference type="NCBI Taxonomy" id="260085"/>
    <lineage>
        <taxon>Bacteria</taxon>
        <taxon>Pseudomonadati</taxon>
        <taxon>Pseudomonadota</taxon>
        <taxon>Alphaproteobacteria</taxon>
        <taxon>Sphingomonadales</taxon>
        <taxon>Sphingomonadaceae</taxon>
        <taxon>Novosphingobium</taxon>
    </lineage>
</organism>
<feature type="domain" description="MobA/MobL protein" evidence="4">
    <location>
        <begin position="306"/>
        <end position="488"/>
    </location>
</feature>
<feature type="compositionally biased region" description="Low complexity" evidence="3">
    <location>
        <begin position="713"/>
        <end position="748"/>
    </location>
</feature>
<dbReference type="AlphaFoldDB" id="A0A7W7AG46"/>
<evidence type="ECO:0000259" key="4">
    <source>
        <dbReference type="Pfam" id="PF03389"/>
    </source>
</evidence>
<sequence>MGGSLISNSVKAANSKLAQMLRTREEDEALLQIGKRKIKDQAAREADYGGRVKKARRWSQKADFSYPSPLVDRPRTAAGSTSFHFSYTTISKEGSPEVRGKPMANFGGASRVPGADHAAYVERDGAAEMSRGAEHAQYVERPGAIEHPGRERTPDDVGEGLLPDEQAVLGPVGNGIFRSVFSNISSDRFEREEYWRAVHRCEREAKTHSLIVDPSHSPAWWAALETTDVLPADFKSHCIMQADRYRVWLANEANDPKAKPFIAHKYKRSARGCGEAIEAAQSMPGWDFHRPPLTFKSGRGGRVQLRLVAELPCELNAEDRALIVQNFTDYLASFARDREGRTVGLMYTAVIHAPDAHNDRRNYHLHIIAHSRPAKFLADFNAWDFEVTETYKDPGSRKDRVRHPFRQNKIGEVERKLADGKPNKHAYYNNDIAGGDFIPHLRRKFAEINNAVLMARGIQRRLDPRRYQEMGISRTATEHLGTRAAALEAMGVPTVIGRLNAIAIWSDAERAIRDRAKAVQAQLASTQNTLRGELDEALKVAPDAPETARLRRLTAERDNLVSTIADDRLELMIFDHLEAKAKSRAVRTRQACLQTLTEAQRVPGTHSKDTVRAIERRYGEAQAHIEKVDHALSFDRPRIAAAAAEVLKREQRIQQIDRELATLRISMQAVLEQSRAYQARAKARKAKREAEAAAEAERKRLADLQAKPAQSQVTPPVAKPTAVPVANTPSPTTVAQPAAAPSMTTPSAKMENDHGRRPERNPALHLAYWRAITARELVADGIRLLQRAPSLGRLPGLSSIPMVRDAERPPVLLQHLQDAHLGGRHVRHQEGPGDGMRRPGVGDHADAGSAGEGSGTDVAGSGKAAPTPPQPLAPPAIGGVPIVEPVLPVTSDAVTPPALPEAGDPEGLQPLRPQPVEQAPQVKAEPVDLASSESDQSAQPADQQSSLSQSGERIDKRRKVEDPTLFPVSESVAPKKPGTPKATYEDWDALVSTVSRNRIPVSRKEDPGGKVRYLVPSLDEADAALISNARFAARSASRLAAIFEQQDLEISRLIRWIEMIGQDPKALIIEGRSARIGKATDSISGLLNAWGKTERVKNALRAEKARRDALAATAESSRQDRPERSGASLNSPASASPTNQARLAELARIYPDPADGKIAQTRHFIKLLREDAPPEELRKAAEAISIDAVAREDVYRHRVELAMAYEQVMEDDGDAKMHGSQRGFSRN</sequence>
<feature type="compositionally biased region" description="Basic and acidic residues" evidence="3">
    <location>
        <begin position="750"/>
        <end position="759"/>
    </location>
</feature>
<name>A0A7W7AG46_9SPHN</name>
<feature type="compositionally biased region" description="Low complexity" evidence="3">
    <location>
        <begin position="930"/>
        <end position="950"/>
    </location>
</feature>
<gene>
    <name evidence="5" type="ORF">GGR37_003698</name>
</gene>
<dbReference type="EMBL" id="JACHOA010000008">
    <property type="protein sequence ID" value="MBB4615402.1"/>
    <property type="molecule type" value="Genomic_DNA"/>
</dbReference>
<keyword evidence="6" id="KW-1185">Reference proteome</keyword>
<dbReference type="OrthoDB" id="1826980at2"/>
<comment type="similarity">
    <text evidence="1">Belongs to the MobA/MobL family.</text>
</comment>
<feature type="region of interest" description="Disordered" evidence="3">
    <location>
        <begin position="1107"/>
        <end position="1138"/>
    </location>
</feature>
<accession>A0A7W7AG46</accession>
<protein>
    <submittedName>
        <fullName evidence="5">ElaB/YqjD/DUF883 family membrane-anchored ribosome-binding protein</fullName>
    </submittedName>
</protein>
<dbReference type="InterPro" id="IPR005053">
    <property type="entry name" value="MobA_MobL"/>
</dbReference>
<dbReference type="Pfam" id="PF03389">
    <property type="entry name" value="MobA_MobL"/>
    <property type="match status" value="1"/>
</dbReference>
<dbReference type="Proteomes" id="UP000538566">
    <property type="component" value="Unassembled WGS sequence"/>
</dbReference>
<reference evidence="5 6" key="1">
    <citation type="submission" date="2020-08" db="EMBL/GenBank/DDBJ databases">
        <title>Genomic Encyclopedia of Type Strains, Phase IV (KMG-IV): sequencing the most valuable type-strain genomes for metagenomic binning, comparative biology and taxonomic classification.</title>
        <authorList>
            <person name="Goeker M."/>
        </authorList>
    </citation>
    <scope>NUCLEOTIDE SEQUENCE [LARGE SCALE GENOMIC DNA]</scope>
    <source>
        <strain evidence="5 6">DSM 17507</strain>
    </source>
</reference>
<feature type="compositionally biased region" description="Polar residues" evidence="3">
    <location>
        <begin position="1127"/>
        <end position="1138"/>
    </location>
</feature>
<feature type="region of interest" description="Disordered" evidence="3">
    <location>
        <begin position="891"/>
        <end position="983"/>
    </location>
</feature>
<feature type="compositionally biased region" description="Basic and acidic residues" evidence="3">
    <location>
        <begin position="952"/>
        <end position="962"/>
    </location>
</feature>
<proteinExistence type="inferred from homology"/>
<evidence type="ECO:0000256" key="3">
    <source>
        <dbReference type="SAM" id="MobiDB-lite"/>
    </source>
</evidence>
<feature type="region of interest" description="Disordered" evidence="3">
    <location>
        <begin position="822"/>
        <end position="879"/>
    </location>
</feature>
<feature type="region of interest" description="Disordered" evidence="3">
    <location>
        <begin position="704"/>
        <end position="759"/>
    </location>
</feature>
<comment type="caution">
    <text evidence="5">The sequence shown here is derived from an EMBL/GenBank/DDBJ whole genome shotgun (WGS) entry which is preliminary data.</text>
</comment>
<evidence type="ECO:0000313" key="5">
    <source>
        <dbReference type="EMBL" id="MBB4615402.1"/>
    </source>
</evidence>